<sequence length="401" mass="39601">MSLVSRSTADGAWVVGLDVGGSGSRLAARRPGAPSSSVAAPDVTLTGRPVAIGPAGSDAVDVVRDLLARFRAHVPSLDADGVAAAAVGATGLASLVRDPAELHAVLRAALPPTAENGVGAVTGPMTTPTSSSTPRDPVLDVRPGSGPPTAVAADAVTAHLGALGGRPGAVVAVGTGAIALGTDLRDVWHRVDGWGHLLGDLGSGSWIGAQGLRAAVAAHDGRDNGGSTALLAAATERFGPVPAWPGRLYTRADRAQVLASFTPDVAAAAHDGDTVARQVLAGAGTHLATTLAAALVDGVPPLAAATGGVLAIGPLLTGAFRARLAVLRPDVELVDAAGTPLDGALHLAARLATEPGAVVGHAPWLTLGTPHAPPTDPTDPSDPTDRAPDPAPADPHPTEED</sequence>
<name>A0ABX0B5P9_9MICO</name>
<feature type="compositionally biased region" description="Low complexity" evidence="1">
    <location>
        <begin position="122"/>
        <end position="134"/>
    </location>
</feature>
<dbReference type="SUPFAM" id="SSF53067">
    <property type="entry name" value="Actin-like ATPase domain"/>
    <property type="match status" value="1"/>
</dbReference>
<evidence type="ECO:0000256" key="1">
    <source>
        <dbReference type="SAM" id="MobiDB-lite"/>
    </source>
</evidence>
<dbReference type="PANTHER" id="PTHR43190">
    <property type="entry name" value="N-ACETYL-D-GLUCOSAMINE KINASE"/>
    <property type="match status" value="1"/>
</dbReference>
<accession>A0ABX0B5P9</accession>
<evidence type="ECO:0000259" key="2">
    <source>
        <dbReference type="Pfam" id="PF01869"/>
    </source>
</evidence>
<keyword evidence="4" id="KW-1185">Reference proteome</keyword>
<dbReference type="InterPro" id="IPR052519">
    <property type="entry name" value="Euk-type_GlcNAc_Kinase"/>
</dbReference>
<dbReference type="Gene3D" id="3.30.420.40">
    <property type="match status" value="2"/>
</dbReference>
<evidence type="ECO:0000313" key="3">
    <source>
        <dbReference type="EMBL" id="NDO88169.1"/>
    </source>
</evidence>
<organism evidence="3 4">
    <name type="scientific">Cellulosimicrobium composti</name>
    <dbReference type="NCBI Taxonomy" id="2672572"/>
    <lineage>
        <taxon>Bacteria</taxon>
        <taxon>Bacillati</taxon>
        <taxon>Actinomycetota</taxon>
        <taxon>Actinomycetes</taxon>
        <taxon>Micrococcales</taxon>
        <taxon>Promicromonosporaceae</taxon>
        <taxon>Cellulosimicrobium</taxon>
    </lineage>
</organism>
<feature type="region of interest" description="Disordered" evidence="1">
    <location>
        <begin position="116"/>
        <end position="137"/>
    </location>
</feature>
<feature type="region of interest" description="Disordered" evidence="1">
    <location>
        <begin position="362"/>
        <end position="401"/>
    </location>
</feature>
<gene>
    <name evidence="3" type="ORF">GYH36_01560</name>
</gene>
<dbReference type="Proteomes" id="UP000471672">
    <property type="component" value="Unassembled WGS sequence"/>
</dbReference>
<dbReference type="Pfam" id="PF01869">
    <property type="entry name" value="BcrAD_BadFG"/>
    <property type="match status" value="1"/>
</dbReference>
<dbReference type="InterPro" id="IPR043129">
    <property type="entry name" value="ATPase_NBD"/>
</dbReference>
<protein>
    <submittedName>
        <fullName evidence="3">ATPase</fullName>
    </submittedName>
</protein>
<proteinExistence type="predicted"/>
<dbReference type="EMBL" id="JAAFAN010000003">
    <property type="protein sequence ID" value="NDO88169.1"/>
    <property type="molecule type" value="Genomic_DNA"/>
</dbReference>
<dbReference type="PANTHER" id="PTHR43190:SF3">
    <property type="entry name" value="N-ACETYL-D-GLUCOSAMINE KINASE"/>
    <property type="match status" value="1"/>
</dbReference>
<evidence type="ECO:0000313" key="4">
    <source>
        <dbReference type="Proteomes" id="UP000471672"/>
    </source>
</evidence>
<comment type="caution">
    <text evidence="3">The sequence shown here is derived from an EMBL/GenBank/DDBJ whole genome shotgun (WGS) entry which is preliminary data.</text>
</comment>
<dbReference type="InterPro" id="IPR002731">
    <property type="entry name" value="ATPase_BadF"/>
</dbReference>
<reference evidence="3 4" key="1">
    <citation type="journal article" date="2021" name="Arch. Microbiol.">
        <title>Cellulosimicrobium fucosivorans sp. nov., isolated from San Elijo Lagoon, contains a fucose metabolic pathway linked to carotenoid production.</title>
        <authorList>
            <person name="Aviles F.A."/>
            <person name="Kyndt J.A."/>
        </authorList>
    </citation>
    <scope>NUCLEOTIDE SEQUENCE [LARGE SCALE GENOMIC DNA]</scope>
    <source>
        <strain evidence="3 4">SE3</strain>
    </source>
</reference>
<feature type="domain" description="ATPase BadF/BadG/BcrA/BcrD type" evidence="2">
    <location>
        <begin position="151"/>
        <end position="295"/>
    </location>
</feature>